<dbReference type="Proteomes" id="UP001595840">
    <property type="component" value="Unassembled WGS sequence"/>
</dbReference>
<reference evidence="2" key="1">
    <citation type="journal article" date="2019" name="Int. J. Syst. Evol. Microbiol.">
        <title>The Global Catalogue of Microorganisms (GCM) 10K type strain sequencing project: providing services to taxonomists for standard genome sequencing and annotation.</title>
        <authorList>
            <consortium name="The Broad Institute Genomics Platform"/>
            <consortium name="The Broad Institute Genome Sequencing Center for Infectious Disease"/>
            <person name="Wu L."/>
            <person name="Ma J."/>
        </authorList>
    </citation>
    <scope>NUCLEOTIDE SEQUENCE [LARGE SCALE GENOMIC DNA]</scope>
    <source>
        <strain evidence="2">CECT 8570</strain>
    </source>
</reference>
<comment type="caution">
    <text evidence="1">The sequence shown here is derived from an EMBL/GenBank/DDBJ whole genome shotgun (WGS) entry which is preliminary data.</text>
</comment>
<protein>
    <submittedName>
        <fullName evidence="1">Uncharacterized protein</fullName>
    </submittedName>
</protein>
<evidence type="ECO:0000313" key="1">
    <source>
        <dbReference type="EMBL" id="MFC4361599.1"/>
    </source>
</evidence>
<organism evidence="1 2">
    <name type="scientific">Simiduia curdlanivorans</name>
    <dbReference type="NCBI Taxonomy" id="1492769"/>
    <lineage>
        <taxon>Bacteria</taxon>
        <taxon>Pseudomonadati</taxon>
        <taxon>Pseudomonadota</taxon>
        <taxon>Gammaproteobacteria</taxon>
        <taxon>Cellvibrionales</taxon>
        <taxon>Cellvibrionaceae</taxon>
        <taxon>Simiduia</taxon>
    </lineage>
</organism>
<accession>A0ABV8V3H6</accession>
<gene>
    <name evidence="1" type="ORF">ACFOX3_04750</name>
</gene>
<name>A0ABV8V3H6_9GAMM</name>
<dbReference type="RefSeq" id="WP_290259464.1">
    <property type="nucleotide sequence ID" value="NZ_JAUFQG010000004.1"/>
</dbReference>
<sequence>MHNSAKAMEGNPVLLRLKELEVLEKIAARISNLNVYGGLDGVMNDLVKLTGDKARP</sequence>
<proteinExistence type="predicted"/>
<evidence type="ECO:0000313" key="2">
    <source>
        <dbReference type="Proteomes" id="UP001595840"/>
    </source>
</evidence>
<dbReference type="EMBL" id="JBHSCX010000003">
    <property type="protein sequence ID" value="MFC4361599.1"/>
    <property type="molecule type" value="Genomic_DNA"/>
</dbReference>
<keyword evidence="2" id="KW-1185">Reference proteome</keyword>